<accession>A0ABV6V959</accession>
<evidence type="ECO:0000313" key="2">
    <source>
        <dbReference type="Proteomes" id="UP001592582"/>
    </source>
</evidence>
<gene>
    <name evidence="1" type="ORF">ACEZDG_13410</name>
</gene>
<sequence length="377" mass="40339">MNEIRKIQVIGAGDIGRQVFQGLALSDASRSVQLVGRDEEATLRAANLTRFSSVQRGHSARVSHAVTDLFDVERTAERIAAFQPDIIFLAASLQSWWVITTLPEQAFQRLYQANYGPWLPMHLVPVMKAMQAVRLADSPAVVVNAAYPDAVHPALNAVGLSPEIGIGNVANNVPGIRVGAADLLGVHPSEVEVRLVAHHYVSHRLSRTGDAGAASMGLAVLHHGRDITAELDIGALLGSLPHRYRRTGGLAGQVMTAASALSVLEPLATGRDALVHAPGPLGLVGGYPVALEGGRIRLELPHGLSADDAVKINESGQLQDGISDIRPDGTVLFEESSMAVLTRELGYDCAEMPLDQAEGRAREITERLAAYRQRVTR</sequence>
<proteinExistence type="predicted"/>
<name>A0ABV6V959_9ACTN</name>
<dbReference type="EMBL" id="JBHEZX010000005">
    <property type="protein sequence ID" value="MFC1410265.1"/>
    <property type="molecule type" value="Genomic_DNA"/>
</dbReference>
<evidence type="ECO:0000313" key="1">
    <source>
        <dbReference type="EMBL" id="MFC1410265.1"/>
    </source>
</evidence>
<dbReference type="SUPFAM" id="SSF51735">
    <property type="entry name" value="NAD(P)-binding Rossmann-fold domains"/>
    <property type="match status" value="1"/>
</dbReference>
<dbReference type="InterPro" id="IPR036291">
    <property type="entry name" value="NAD(P)-bd_dom_sf"/>
</dbReference>
<dbReference type="Proteomes" id="UP001592582">
    <property type="component" value="Unassembled WGS sequence"/>
</dbReference>
<organism evidence="1 2">
    <name type="scientific">Streptacidiphilus alkalitolerans</name>
    <dbReference type="NCBI Taxonomy" id="3342712"/>
    <lineage>
        <taxon>Bacteria</taxon>
        <taxon>Bacillati</taxon>
        <taxon>Actinomycetota</taxon>
        <taxon>Actinomycetes</taxon>
        <taxon>Kitasatosporales</taxon>
        <taxon>Streptomycetaceae</taxon>
        <taxon>Streptacidiphilus</taxon>
    </lineage>
</organism>
<keyword evidence="2" id="KW-1185">Reference proteome</keyword>
<reference evidence="1 2" key="1">
    <citation type="submission" date="2024-09" db="EMBL/GenBank/DDBJ databases">
        <authorList>
            <person name="Lee S.D."/>
        </authorList>
    </citation>
    <scope>NUCLEOTIDE SEQUENCE [LARGE SCALE GENOMIC DNA]</scope>
    <source>
        <strain evidence="1 2">N1-1</strain>
    </source>
</reference>
<dbReference type="Gene3D" id="3.40.50.720">
    <property type="entry name" value="NAD(P)-binding Rossmann-like Domain"/>
    <property type="match status" value="1"/>
</dbReference>
<protein>
    <submittedName>
        <fullName evidence="1">Uncharacterized protein</fullName>
    </submittedName>
</protein>
<comment type="caution">
    <text evidence="1">The sequence shown here is derived from an EMBL/GenBank/DDBJ whole genome shotgun (WGS) entry which is preliminary data.</text>
</comment>